<keyword evidence="1 10" id="KW-0540">Nuclease</keyword>
<dbReference type="Gene3D" id="3.40.50.300">
    <property type="entry name" value="P-loop containing nucleotide triphosphate hydrolases"/>
    <property type="match status" value="2"/>
</dbReference>
<comment type="caution">
    <text evidence="12">The sequence shown here is derived from an EMBL/GenBank/DDBJ whole genome shotgun (WGS) entry which is preliminary data.</text>
</comment>
<keyword evidence="8 10" id="KW-0238">DNA-binding</keyword>
<dbReference type="GO" id="GO:0003677">
    <property type="term" value="F:DNA binding"/>
    <property type="evidence" value="ECO:0007669"/>
    <property type="project" value="UniProtKB-UniRule"/>
</dbReference>
<dbReference type="OrthoDB" id="9762834at2"/>
<dbReference type="Proteomes" id="UP000287908">
    <property type="component" value="Unassembled WGS sequence"/>
</dbReference>
<dbReference type="GO" id="GO:0009338">
    <property type="term" value="C:exodeoxyribonuclease V complex"/>
    <property type="evidence" value="ECO:0007669"/>
    <property type="project" value="InterPro"/>
</dbReference>
<dbReference type="Pfam" id="PF04257">
    <property type="entry name" value="Exonuc_V_gamma"/>
    <property type="match status" value="1"/>
</dbReference>
<dbReference type="Gene3D" id="3.40.50.10930">
    <property type="match status" value="1"/>
</dbReference>
<dbReference type="InterPro" id="IPR013986">
    <property type="entry name" value="DExx_box_DNA_helicase_dom_sf"/>
</dbReference>
<dbReference type="PANTHER" id="PTHR30591">
    <property type="entry name" value="RECBCD ENZYME SUBUNIT RECC"/>
    <property type="match status" value="1"/>
</dbReference>
<gene>
    <name evidence="10 12" type="primary">recC</name>
    <name evidence="12" type="ORF">CWI81_11130</name>
</gene>
<proteinExistence type="inferred from homology"/>
<accession>A0A432Z6W3</accession>
<evidence type="ECO:0000313" key="12">
    <source>
        <dbReference type="EMBL" id="RUO73573.1"/>
    </source>
</evidence>
<keyword evidence="13" id="KW-1185">Reference proteome</keyword>
<keyword evidence="9 10" id="KW-0234">DNA repair</keyword>
<dbReference type="NCBIfam" id="TIGR01450">
    <property type="entry name" value="recC"/>
    <property type="match status" value="1"/>
</dbReference>
<dbReference type="EMBL" id="PIQF01000004">
    <property type="protein sequence ID" value="RUO73573.1"/>
    <property type="molecule type" value="Genomic_DNA"/>
</dbReference>
<keyword evidence="6 10" id="KW-0269">Exonuclease</keyword>
<evidence type="ECO:0000256" key="3">
    <source>
        <dbReference type="ARBA" id="ARBA00022763"/>
    </source>
</evidence>
<dbReference type="InterPro" id="IPR041500">
    <property type="entry name" value="RecC_C"/>
</dbReference>
<dbReference type="InterPro" id="IPR006697">
    <property type="entry name" value="RecC"/>
</dbReference>
<dbReference type="AlphaFoldDB" id="A0A432Z6W3"/>
<dbReference type="Gene3D" id="1.10.10.160">
    <property type="match status" value="1"/>
</dbReference>
<dbReference type="PIRSF" id="PIRSF000980">
    <property type="entry name" value="RecC"/>
    <property type="match status" value="1"/>
</dbReference>
<sequence>MSELTSGFIVAHGHRLEDLTDVAVTFTQNYPLPPLEQETVLVQSNGIAQWLKINLAQANGIAAMIDVTLPARFQWKAYRAVLGNDIPKTSPFDKDRLTWRLMRILPELIKHNPHFAPLKHYTSDDHDGRKLYQLSGRLADLFDQYAVYRADWLDSWVRGNDIMEQGQPVDSEQLWQPELWRAVSNDIGIDDYWNNRAELHQRFIDTAQALSERPDGLPPRVVVFGISSLPQQMLQVLDAIKGYTQILLCVHNPSQYHWADIVDGKEALRQAVRASSRLRHKPDLPEEPNDDELHQLAHPLLASWGKQGRDYIRLLDLYDETLAKQEAFNTIKLELFEPHPTDHLLAQLQDDILNLRPLQETRELWPKPTATDKSIRFQVCHSPQRELEVLHDQLLDAFANDPQLKPRDIMVMLPDVNTYAPYIDAVFGRYQSRFGDRDPRAIPYTIADQGERHQRPLMIALELLLQVDQLRFTQTDLFNLLSVPAVQQRFDIGDDDLPQLKRWVKDAGARWGLNGLQREQFFMPADEQTNSWWFGLKRMIAGYAMGELSADDTGDGSPWADVEPYTEVAGLSAALVGCLADLVRTLEQWWQRAQGTQTLPEWVAQGEWLLGQFFADEDDSDRLLLAKLSDELYQLRDICVESDNESALRLPIFKDAWLERVDQQNLNQRFLAGAVNFATLMPMRAIPFKYVCVLGMNESDYPRTTPRVDFDLMTDRYRPGDRSRRDDDRYLFLEAMLSARDCFYLSWVGYSAKDNSERTPSVLVAQLRDHLAQGWDVDIDTLTVEHKLQPFNPAYFNQQSVEYFTYANEWSRAYQGVVGKSTTTAQATTEHELDRTLSINDLKRFIEEPARLYFNWKLDTYFSRKSEDLDDSEAFIMDSLQNWTLTSRLIDAGKTALLTGAGTEATLLKELNRLKREGALGIGAIAEQNGLHLLEQSQEILETYQQSIAGYSGVNQFPLEVGFEHQGLVIDDTVTGVHTTDNGDRLWVVTSASNIAAKNGKGINSGGWKHASAYYIGLLLLNLQQPTRLAIISKGGCRLQVAPVPAELAVQQLEQLLELVELSVQRPQPMHLDVAMTWLTAIDKNEQDEQLAHDAARKKYEEDGFNDPALATQSDYCGRVAENYDAIAASLHFRRFIDELYDPMRLTLVAEAK</sequence>
<evidence type="ECO:0000256" key="5">
    <source>
        <dbReference type="ARBA" id="ARBA00022806"/>
    </source>
</evidence>
<protein>
    <recommendedName>
        <fullName evidence="10">RecBCD enzyme subunit RecC</fullName>
    </recommendedName>
    <alternativeName>
        <fullName evidence="10">Exonuclease V subunit RecC</fullName>
        <shortName evidence="10">ExoV subunit RecC</shortName>
    </alternativeName>
    <alternativeName>
        <fullName evidence="10">Helicase/nuclease RecBCD subunit RecC</fullName>
    </alternativeName>
</protein>
<feature type="domain" description="RecC C-terminal" evidence="11">
    <location>
        <begin position="835"/>
        <end position="1082"/>
    </location>
</feature>
<evidence type="ECO:0000256" key="1">
    <source>
        <dbReference type="ARBA" id="ARBA00022722"/>
    </source>
</evidence>
<keyword evidence="2 10" id="KW-0547">Nucleotide-binding</keyword>
<keyword evidence="7 10" id="KW-0067">ATP-binding</keyword>
<evidence type="ECO:0000259" key="11">
    <source>
        <dbReference type="Pfam" id="PF17946"/>
    </source>
</evidence>
<reference evidence="12 13" key="1">
    <citation type="journal article" date="2011" name="Front. Microbiol.">
        <title>Genomic signatures of strain selection and enhancement in Bacillus atrophaeus var. globigii, a historical biowarfare simulant.</title>
        <authorList>
            <person name="Gibbons H.S."/>
            <person name="Broomall S.M."/>
            <person name="McNew L.A."/>
            <person name="Daligault H."/>
            <person name="Chapman C."/>
            <person name="Bruce D."/>
            <person name="Karavis M."/>
            <person name="Krepps M."/>
            <person name="McGregor P.A."/>
            <person name="Hong C."/>
            <person name="Park K.H."/>
            <person name="Akmal A."/>
            <person name="Feldman A."/>
            <person name="Lin J.S."/>
            <person name="Chang W.E."/>
            <person name="Higgs B.W."/>
            <person name="Demirev P."/>
            <person name="Lindquist J."/>
            <person name="Liem A."/>
            <person name="Fochler E."/>
            <person name="Read T.D."/>
            <person name="Tapia R."/>
            <person name="Johnson S."/>
            <person name="Bishop-Lilly K.A."/>
            <person name="Detter C."/>
            <person name="Han C."/>
            <person name="Sozhamannan S."/>
            <person name="Rosenzweig C.N."/>
            <person name="Skowronski E.W."/>
        </authorList>
    </citation>
    <scope>NUCLEOTIDE SEQUENCE [LARGE SCALE GENOMIC DNA]</scope>
    <source>
        <strain evidence="12 13">CL-SP19</strain>
    </source>
</reference>
<evidence type="ECO:0000256" key="7">
    <source>
        <dbReference type="ARBA" id="ARBA00022840"/>
    </source>
</evidence>
<evidence type="ECO:0000256" key="9">
    <source>
        <dbReference type="ARBA" id="ARBA00023204"/>
    </source>
</evidence>
<dbReference type="InterPro" id="IPR027417">
    <property type="entry name" value="P-loop_NTPase"/>
</dbReference>
<evidence type="ECO:0000256" key="4">
    <source>
        <dbReference type="ARBA" id="ARBA00022801"/>
    </source>
</evidence>
<dbReference type="SUPFAM" id="SSF52980">
    <property type="entry name" value="Restriction endonuclease-like"/>
    <property type="match status" value="1"/>
</dbReference>
<evidence type="ECO:0000256" key="6">
    <source>
        <dbReference type="ARBA" id="ARBA00022839"/>
    </source>
</evidence>
<comment type="similarity">
    <text evidence="10">Belongs to the RecC family.</text>
</comment>
<comment type="subunit">
    <text evidence="10">Heterotrimer of RecB, RecC and RecD. All subunits contribute to DNA-binding.</text>
</comment>
<comment type="function">
    <text evidence="10">A helicase/nuclease that prepares dsDNA breaks (DSB) for recombinational DNA repair. Binds to DSBs and unwinds DNA via a highly rapid and processive ATP-dependent bidirectional helicase activity. Unwinds dsDNA until it encounters a Chi (crossover hotspot instigator) sequence from the 3' direction. Cuts ssDNA a few nucleotides 3' to the Chi site. The properties and activities of the enzyme are changed at Chi. The Chi-altered holoenzyme produces a long 3'-ssDNA overhang and facilitates RecA-binding to the ssDNA for homologous DNA recombination and repair. Holoenzyme degrades any linearized DNA that is unable to undergo homologous recombination. In the holoenzyme this subunit recognizes the wild-type Chi sequence, and when added to isolated RecB increases its ATP-dependent helicase processivity.</text>
</comment>
<keyword evidence="5 10" id="KW-0347">Helicase</keyword>
<dbReference type="HAMAP" id="MF_01486">
    <property type="entry name" value="RecC"/>
    <property type="match status" value="1"/>
</dbReference>
<dbReference type="GO" id="GO:0008854">
    <property type="term" value="F:exodeoxyribonuclease V activity"/>
    <property type="evidence" value="ECO:0007669"/>
    <property type="project" value="InterPro"/>
</dbReference>
<dbReference type="Pfam" id="PF17946">
    <property type="entry name" value="RecC_C"/>
    <property type="match status" value="1"/>
</dbReference>
<keyword evidence="3 10" id="KW-0227">DNA damage</keyword>
<dbReference type="SUPFAM" id="SSF52540">
    <property type="entry name" value="P-loop containing nucleoside triphosphate hydrolases"/>
    <property type="match status" value="2"/>
</dbReference>
<comment type="miscellaneous">
    <text evidence="10">In the RecBCD complex, RecB has a slow 3'-5' helicase, an exonuclease activity and loads RecA onto ssDNA, RecD has a fast 5'-3' helicase activity, while RecC stimulates the ATPase and processivity of the RecB helicase and contributes to recognition of the Chi site.</text>
</comment>
<evidence type="ECO:0000256" key="10">
    <source>
        <dbReference type="HAMAP-Rule" id="MF_01486"/>
    </source>
</evidence>
<organism evidence="12 13">
    <name type="scientific">Idiomarina seosinensis</name>
    <dbReference type="NCBI Taxonomy" id="281739"/>
    <lineage>
        <taxon>Bacteria</taxon>
        <taxon>Pseudomonadati</taxon>
        <taxon>Pseudomonadota</taxon>
        <taxon>Gammaproteobacteria</taxon>
        <taxon>Alteromonadales</taxon>
        <taxon>Idiomarinaceae</taxon>
        <taxon>Idiomarina</taxon>
    </lineage>
</organism>
<dbReference type="InterPro" id="IPR011335">
    <property type="entry name" value="Restrct_endonuc-II-like"/>
</dbReference>
<evidence type="ECO:0000256" key="2">
    <source>
        <dbReference type="ARBA" id="ARBA00022741"/>
    </source>
</evidence>
<dbReference type="RefSeq" id="WP_126785378.1">
    <property type="nucleotide sequence ID" value="NZ_PIQF01000004.1"/>
</dbReference>
<dbReference type="PANTHER" id="PTHR30591:SF1">
    <property type="entry name" value="RECBCD ENZYME SUBUNIT RECC"/>
    <property type="match status" value="1"/>
</dbReference>
<evidence type="ECO:0000313" key="13">
    <source>
        <dbReference type="Proteomes" id="UP000287908"/>
    </source>
</evidence>
<evidence type="ECO:0000256" key="8">
    <source>
        <dbReference type="ARBA" id="ARBA00023125"/>
    </source>
</evidence>
<keyword evidence="4 10" id="KW-0378">Hydrolase</keyword>
<dbReference type="GO" id="GO:0005524">
    <property type="term" value="F:ATP binding"/>
    <property type="evidence" value="ECO:0007669"/>
    <property type="project" value="UniProtKB-UniRule"/>
</dbReference>
<dbReference type="GO" id="GO:0003678">
    <property type="term" value="F:DNA helicase activity"/>
    <property type="evidence" value="ECO:0007669"/>
    <property type="project" value="UniProtKB-UniRule"/>
</dbReference>
<name>A0A432Z6W3_9GAMM</name>
<dbReference type="GO" id="GO:0000724">
    <property type="term" value="P:double-strand break repair via homologous recombination"/>
    <property type="evidence" value="ECO:0007669"/>
    <property type="project" value="UniProtKB-UniRule"/>
</dbReference>